<dbReference type="Gene3D" id="1.10.760.10">
    <property type="entry name" value="Cytochrome c-like domain"/>
    <property type="match status" value="1"/>
</dbReference>
<reference evidence="7 8" key="1">
    <citation type="journal article" date="2015" name="Antonie Van Leeuwenhoek">
        <title>Tamlana nanhaiensis sp. nov., isolated from surface seawater collected from the South China Sea.</title>
        <authorList>
            <person name="Liu X."/>
            <person name="Lai Q."/>
            <person name="Du Y."/>
            <person name="Li G."/>
            <person name="Sun F."/>
            <person name="Shao Z."/>
        </authorList>
    </citation>
    <scope>NUCLEOTIDE SEQUENCE [LARGE SCALE GENOMIC DNA]</scope>
    <source>
        <strain evidence="7 8">FHC16</strain>
    </source>
</reference>
<evidence type="ECO:0000256" key="1">
    <source>
        <dbReference type="ARBA" id="ARBA00022617"/>
    </source>
</evidence>
<dbReference type="GO" id="GO:0020037">
    <property type="term" value="F:heme binding"/>
    <property type="evidence" value="ECO:0007669"/>
    <property type="project" value="InterPro"/>
</dbReference>
<organism evidence="7 8">
    <name type="scientific">Neotamlana nanhaiensis</name>
    <dbReference type="NCBI Taxonomy" id="1382798"/>
    <lineage>
        <taxon>Bacteria</taxon>
        <taxon>Pseudomonadati</taxon>
        <taxon>Bacteroidota</taxon>
        <taxon>Flavobacteriia</taxon>
        <taxon>Flavobacteriales</taxon>
        <taxon>Flavobacteriaceae</taxon>
        <taxon>Neotamlana</taxon>
    </lineage>
</organism>
<evidence type="ECO:0000256" key="3">
    <source>
        <dbReference type="ARBA" id="ARBA00023004"/>
    </source>
</evidence>
<dbReference type="AlphaFoldDB" id="A0A0D7W6Q2"/>
<evidence type="ECO:0000313" key="7">
    <source>
        <dbReference type="EMBL" id="KJD34786.1"/>
    </source>
</evidence>
<keyword evidence="2 4" id="KW-0479">Metal-binding</keyword>
<name>A0A0D7W6Q2_9FLAO</name>
<evidence type="ECO:0000259" key="6">
    <source>
        <dbReference type="PROSITE" id="PS51007"/>
    </source>
</evidence>
<dbReference type="OrthoDB" id="9811395at2"/>
<sequence length="133" mass="14947">MKIFKMIALALIFTFINVTEAQNSNLKDSIKKGEAIYQDFCLTCHMANGEGVKKTFPPLAKSDFLKNREATIKAIKFGLRGEIKVNDITYKNAMMPMGLSDDEVADVMNYITNSWGNKNEKMVTVAEVSKIKK</sequence>
<dbReference type="PANTHER" id="PTHR35008:SF8">
    <property type="entry name" value="ALCOHOL DEHYDROGENASE CYTOCHROME C SUBUNIT"/>
    <property type="match status" value="1"/>
</dbReference>
<evidence type="ECO:0000256" key="5">
    <source>
        <dbReference type="SAM" id="SignalP"/>
    </source>
</evidence>
<protein>
    <recommendedName>
        <fullName evidence="6">Cytochrome c domain-containing protein</fullName>
    </recommendedName>
</protein>
<keyword evidence="8" id="KW-1185">Reference proteome</keyword>
<dbReference type="STRING" id="1382798.PK35_00925"/>
<dbReference type="EMBL" id="JTDV01000001">
    <property type="protein sequence ID" value="KJD34786.1"/>
    <property type="molecule type" value="Genomic_DNA"/>
</dbReference>
<dbReference type="SUPFAM" id="SSF46626">
    <property type="entry name" value="Cytochrome c"/>
    <property type="match status" value="1"/>
</dbReference>
<dbReference type="Pfam" id="PF00034">
    <property type="entry name" value="Cytochrom_C"/>
    <property type="match status" value="1"/>
</dbReference>
<dbReference type="GO" id="GO:0046872">
    <property type="term" value="F:metal ion binding"/>
    <property type="evidence" value="ECO:0007669"/>
    <property type="project" value="UniProtKB-KW"/>
</dbReference>
<dbReference type="PANTHER" id="PTHR35008">
    <property type="entry name" value="BLL4482 PROTEIN-RELATED"/>
    <property type="match status" value="1"/>
</dbReference>
<dbReference type="InterPro" id="IPR036909">
    <property type="entry name" value="Cyt_c-like_dom_sf"/>
</dbReference>
<dbReference type="InterPro" id="IPR009056">
    <property type="entry name" value="Cyt_c-like_dom"/>
</dbReference>
<dbReference type="GO" id="GO:0009055">
    <property type="term" value="F:electron transfer activity"/>
    <property type="evidence" value="ECO:0007669"/>
    <property type="project" value="InterPro"/>
</dbReference>
<dbReference type="PATRIC" id="fig|1382798.3.peg.189"/>
<feature type="chain" id="PRO_5002325370" description="Cytochrome c domain-containing protein" evidence="5">
    <location>
        <begin position="22"/>
        <end position="133"/>
    </location>
</feature>
<dbReference type="InterPro" id="IPR051459">
    <property type="entry name" value="Cytochrome_c-type_DH"/>
</dbReference>
<keyword evidence="5" id="KW-0732">Signal</keyword>
<evidence type="ECO:0000256" key="2">
    <source>
        <dbReference type="ARBA" id="ARBA00022723"/>
    </source>
</evidence>
<dbReference type="Proteomes" id="UP000032361">
    <property type="component" value="Unassembled WGS sequence"/>
</dbReference>
<gene>
    <name evidence="7" type="ORF">PK35_00925</name>
</gene>
<feature type="signal peptide" evidence="5">
    <location>
        <begin position="1"/>
        <end position="21"/>
    </location>
</feature>
<proteinExistence type="predicted"/>
<dbReference type="PROSITE" id="PS51007">
    <property type="entry name" value="CYTC"/>
    <property type="match status" value="1"/>
</dbReference>
<dbReference type="RefSeq" id="WP_044625188.1">
    <property type="nucleotide sequence ID" value="NZ_JTDV01000001.1"/>
</dbReference>
<accession>A0A0D7W6Q2</accession>
<comment type="caution">
    <text evidence="7">The sequence shown here is derived from an EMBL/GenBank/DDBJ whole genome shotgun (WGS) entry which is preliminary data.</text>
</comment>
<feature type="domain" description="Cytochrome c" evidence="6">
    <location>
        <begin position="28"/>
        <end position="115"/>
    </location>
</feature>
<keyword evidence="3 4" id="KW-0408">Iron</keyword>
<evidence type="ECO:0000256" key="4">
    <source>
        <dbReference type="PROSITE-ProRule" id="PRU00433"/>
    </source>
</evidence>
<keyword evidence="1 4" id="KW-0349">Heme</keyword>
<evidence type="ECO:0000313" key="8">
    <source>
        <dbReference type="Proteomes" id="UP000032361"/>
    </source>
</evidence>